<evidence type="ECO:0000313" key="11">
    <source>
        <dbReference type="Proteomes" id="UP000290517"/>
    </source>
</evidence>
<dbReference type="RefSeq" id="WP_084690194.1">
    <property type="nucleotide sequence ID" value="NZ_JOFV01000010.1"/>
</dbReference>
<feature type="compositionally biased region" description="Low complexity" evidence="4">
    <location>
        <begin position="455"/>
        <end position="467"/>
    </location>
</feature>
<sequence length="515" mass="53834">MTPTERPARRLPLRRPEQGRWVGGVCRGLSLHLDLPVAAVRLVLALMALAGGAGIVLYVFLWVTVPAGDPAQVADEERPASLRRIAPRLQGRVRKLPVRDVAIGVVLLSGAAVLLASRAGVNIEVSWVLPVLIALAGTALAWSQLDAAQRGRWLSRAGGRTPAGVVRLAGGLVLVLVGVLLLVGQDSTASDMVRATVASVAVLAGAAIVLAPWWLRLVRELGDERAARAREAERADIAAHLHDSVLQTLALIRSSAADADTVARLARAQERELREWLYNDRPAPGTSLAAELRTLVGEVEDRQSWRLAAGAGAAAGVSAAGTVGDGGSAGTAAVVVDVVVVGDCVPTDETTALLQATREALVNAVAHGRPPVSVYLEVSDDAVEVFVRDRGDGFEMKDIAQDRFGVRESIIGRVTRKGGSAEVVSRPGWGTEVRLKVHRAAESTAPPAASPAAPPAAETAEGTTSGPRMPVEPDAGAARAGHERPSPRSAQGPEPVPVQPHGRPGQTARTTQERT</sequence>
<keyword evidence="5" id="KW-0812">Transmembrane</keyword>
<dbReference type="Proteomes" id="UP000289805">
    <property type="component" value="Unassembled WGS sequence"/>
</dbReference>
<accession>A0A4Q1KNM3</accession>
<feature type="transmembrane region" description="Helical" evidence="5">
    <location>
        <begin position="195"/>
        <end position="215"/>
    </location>
</feature>
<protein>
    <submittedName>
        <fullName evidence="9">ATP-binding protein</fullName>
    </submittedName>
</protein>
<keyword evidence="9" id="KW-0547">Nucleotide-binding</keyword>
<dbReference type="SUPFAM" id="SSF55874">
    <property type="entry name" value="ATPase domain of HSP90 chaperone/DNA topoisomerase II/histidine kinase"/>
    <property type="match status" value="1"/>
</dbReference>
<keyword evidence="5" id="KW-1133">Transmembrane helix</keyword>
<evidence type="ECO:0000313" key="8">
    <source>
        <dbReference type="EMBL" id="RXR27373.1"/>
    </source>
</evidence>
<dbReference type="Pfam" id="PF02518">
    <property type="entry name" value="HATPase_c"/>
    <property type="match status" value="1"/>
</dbReference>
<dbReference type="Gene3D" id="3.30.565.10">
    <property type="entry name" value="Histidine kinase-like ATPase, C-terminal domain"/>
    <property type="match status" value="1"/>
</dbReference>
<keyword evidence="3" id="KW-0902">Two-component regulatory system</keyword>
<feature type="transmembrane region" description="Helical" evidence="5">
    <location>
        <begin position="38"/>
        <end position="63"/>
    </location>
</feature>
<dbReference type="GO" id="GO:0000160">
    <property type="term" value="P:phosphorelay signal transduction system"/>
    <property type="evidence" value="ECO:0007669"/>
    <property type="project" value="UniProtKB-KW"/>
</dbReference>
<dbReference type="Proteomes" id="UP000290517">
    <property type="component" value="Unassembled WGS sequence"/>
</dbReference>
<gene>
    <name evidence="8" type="ORF">EQW73_02785</name>
    <name evidence="9" type="ORF">EQW78_16845</name>
</gene>
<keyword evidence="11" id="KW-1185">Reference proteome</keyword>
<feature type="transmembrane region" description="Helical" evidence="5">
    <location>
        <begin position="165"/>
        <end position="183"/>
    </location>
</feature>
<dbReference type="InterPro" id="IPR007168">
    <property type="entry name" value="Phageshock_PspC_N"/>
</dbReference>
<dbReference type="Pfam" id="PF04024">
    <property type="entry name" value="PspC"/>
    <property type="match status" value="1"/>
</dbReference>
<dbReference type="EMBL" id="SDJQ01000026">
    <property type="protein sequence ID" value="RXR31392.1"/>
    <property type="molecule type" value="Genomic_DNA"/>
</dbReference>
<evidence type="ECO:0000259" key="6">
    <source>
        <dbReference type="Pfam" id="PF02518"/>
    </source>
</evidence>
<feature type="domain" description="Phage shock protein PspC N-terminal" evidence="7">
    <location>
        <begin position="12"/>
        <end position="67"/>
    </location>
</feature>
<feature type="domain" description="Histidine kinase/HSP90-like ATPase" evidence="6">
    <location>
        <begin position="351"/>
        <end position="438"/>
    </location>
</feature>
<keyword evidence="9" id="KW-0067">ATP-binding</keyword>
<dbReference type="InterPro" id="IPR036890">
    <property type="entry name" value="HATPase_C_sf"/>
</dbReference>
<keyword evidence="2" id="KW-0418">Kinase</keyword>
<dbReference type="PANTHER" id="PTHR24421">
    <property type="entry name" value="NITRATE/NITRITE SENSOR PROTEIN NARX-RELATED"/>
    <property type="match status" value="1"/>
</dbReference>
<feature type="region of interest" description="Disordered" evidence="4">
    <location>
        <begin position="441"/>
        <end position="515"/>
    </location>
</feature>
<evidence type="ECO:0000256" key="3">
    <source>
        <dbReference type="ARBA" id="ARBA00023012"/>
    </source>
</evidence>
<dbReference type="GO" id="GO:0016301">
    <property type="term" value="F:kinase activity"/>
    <property type="evidence" value="ECO:0007669"/>
    <property type="project" value="UniProtKB-KW"/>
</dbReference>
<dbReference type="EMBL" id="SDJR01000002">
    <property type="protein sequence ID" value="RXR27373.1"/>
    <property type="molecule type" value="Genomic_DNA"/>
</dbReference>
<comment type="caution">
    <text evidence="9">The sequence shown here is derived from an EMBL/GenBank/DDBJ whole genome shotgun (WGS) entry which is preliminary data.</text>
</comment>
<evidence type="ECO:0000259" key="7">
    <source>
        <dbReference type="Pfam" id="PF04024"/>
    </source>
</evidence>
<dbReference type="STRING" id="1713.GCA_000718325_02348"/>
<dbReference type="AlphaFoldDB" id="A0A4Q1KNM3"/>
<evidence type="ECO:0000256" key="4">
    <source>
        <dbReference type="SAM" id="MobiDB-lite"/>
    </source>
</evidence>
<dbReference type="InterPro" id="IPR050482">
    <property type="entry name" value="Sensor_HK_TwoCompSys"/>
</dbReference>
<feature type="transmembrane region" description="Helical" evidence="5">
    <location>
        <begin position="101"/>
        <end position="121"/>
    </location>
</feature>
<reference evidence="10 11" key="1">
    <citation type="submission" date="2019-01" db="EMBL/GenBank/DDBJ databases">
        <title>Oerskovia turbata Genome sequencing and assembly.</title>
        <authorList>
            <person name="Dou T."/>
        </authorList>
    </citation>
    <scope>NUCLEOTIDE SEQUENCE [LARGE SCALE GENOMIC DNA]</scope>
    <source>
        <strain evidence="9 10">JCM12123</strain>
        <strain evidence="8 11">JCM3160</strain>
    </source>
</reference>
<evidence type="ECO:0000256" key="1">
    <source>
        <dbReference type="ARBA" id="ARBA00022679"/>
    </source>
</evidence>
<evidence type="ECO:0000256" key="5">
    <source>
        <dbReference type="SAM" id="Phobius"/>
    </source>
</evidence>
<dbReference type="OrthoDB" id="3534856at2"/>
<proteinExistence type="predicted"/>
<dbReference type="InterPro" id="IPR003594">
    <property type="entry name" value="HATPase_dom"/>
</dbReference>
<keyword evidence="5" id="KW-0472">Membrane</keyword>
<evidence type="ECO:0000313" key="9">
    <source>
        <dbReference type="EMBL" id="RXR31392.1"/>
    </source>
</evidence>
<evidence type="ECO:0000256" key="2">
    <source>
        <dbReference type="ARBA" id="ARBA00022777"/>
    </source>
</evidence>
<name>A0A4Q1KNM3_9CELL</name>
<dbReference type="GO" id="GO:0005524">
    <property type="term" value="F:ATP binding"/>
    <property type="evidence" value="ECO:0007669"/>
    <property type="project" value="UniProtKB-KW"/>
</dbReference>
<organism evidence="9 10">
    <name type="scientific">Oerskovia turbata</name>
    <dbReference type="NCBI Taxonomy" id="1713"/>
    <lineage>
        <taxon>Bacteria</taxon>
        <taxon>Bacillati</taxon>
        <taxon>Actinomycetota</taxon>
        <taxon>Actinomycetes</taxon>
        <taxon>Micrococcales</taxon>
        <taxon>Cellulomonadaceae</taxon>
        <taxon>Oerskovia</taxon>
    </lineage>
</organism>
<evidence type="ECO:0000313" key="10">
    <source>
        <dbReference type="Proteomes" id="UP000289805"/>
    </source>
</evidence>
<feature type="transmembrane region" description="Helical" evidence="5">
    <location>
        <begin position="127"/>
        <end position="145"/>
    </location>
</feature>
<dbReference type="PANTHER" id="PTHR24421:SF61">
    <property type="entry name" value="OXYGEN SENSOR HISTIDINE KINASE NREB"/>
    <property type="match status" value="1"/>
</dbReference>
<keyword evidence="1" id="KW-0808">Transferase</keyword>